<accession>A0A7S0NPV1</accession>
<dbReference type="GO" id="GO:0031418">
    <property type="term" value="F:L-ascorbic acid binding"/>
    <property type="evidence" value="ECO:0007669"/>
    <property type="project" value="InterPro"/>
</dbReference>
<evidence type="ECO:0000256" key="1">
    <source>
        <dbReference type="ARBA" id="ARBA00001961"/>
    </source>
</evidence>
<reference evidence="5" key="1">
    <citation type="submission" date="2021-01" db="EMBL/GenBank/DDBJ databases">
        <authorList>
            <person name="Corre E."/>
            <person name="Pelletier E."/>
            <person name="Niang G."/>
            <person name="Scheremetjew M."/>
            <person name="Finn R."/>
            <person name="Kale V."/>
            <person name="Holt S."/>
            <person name="Cochrane G."/>
            <person name="Meng A."/>
            <person name="Brown T."/>
            <person name="Cohen L."/>
        </authorList>
    </citation>
    <scope>NUCLEOTIDE SEQUENCE</scope>
    <source>
        <strain evidence="5">RCC1130</strain>
    </source>
</reference>
<dbReference type="Gene3D" id="2.60.120.620">
    <property type="entry name" value="q2cbj1_9rhob like domain"/>
    <property type="match status" value="1"/>
</dbReference>
<feature type="domain" description="Prolyl 4-hydroxylase alpha subunit" evidence="4">
    <location>
        <begin position="124"/>
        <end position="347"/>
    </location>
</feature>
<evidence type="ECO:0000256" key="3">
    <source>
        <dbReference type="ARBA" id="ARBA00023002"/>
    </source>
</evidence>
<dbReference type="EMBL" id="HBER01002885">
    <property type="protein sequence ID" value="CAD8525470.1"/>
    <property type="molecule type" value="Transcribed_RNA"/>
</dbReference>
<gene>
    <name evidence="5" type="ORF">CLEP1334_LOCUS1508</name>
</gene>
<comment type="cofactor">
    <cofactor evidence="1">
        <name>L-ascorbate</name>
        <dbReference type="ChEBI" id="CHEBI:38290"/>
    </cofactor>
</comment>
<dbReference type="PANTHER" id="PTHR14650">
    <property type="entry name" value="PROLYL HYDROXYLASE-RELATED"/>
    <property type="match status" value="1"/>
</dbReference>
<dbReference type="GO" id="GO:0051213">
    <property type="term" value="F:dioxygenase activity"/>
    <property type="evidence" value="ECO:0007669"/>
    <property type="project" value="UniProtKB-KW"/>
</dbReference>
<dbReference type="AlphaFoldDB" id="A0A7S0NPV1"/>
<keyword evidence="3" id="KW-0560">Oxidoreductase</keyword>
<proteinExistence type="predicted"/>
<dbReference type="PANTHER" id="PTHR14650:SF1">
    <property type="entry name" value="2-OXOGLUTARATE AND IRON-DEPENDENT OXYGENASE DOMAIN-CONTAINING PROTEIN 3"/>
    <property type="match status" value="1"/>
</dbReference>
<sequence>MMFCTGMNTCVVRHRTAPIMGLSPEIAELDAMERILSAKAEEQYSRRSHSELLGVPALLDSMIQLDQKRLMSTEAAAGARRAVDVACMQPRAGFHRPAIFNEELLAMPLQTGRRCEHGACSGACSRVFRRGFASADECGMLCRALTLLMPSIASSSPRNDDITLLDTAKAVTLRSPGSFSAHLHLIRLVERMRREIAKEYGVSARPQFAFANRIFGNGQPLNSNVGQAHCDECSDARYHYSGIVYLNAPAAHERSISGVRRPPDVQTLRSNVEARHGHRTQTSTDEPPPAYIGGDLCFVDSGSRSQQRRLLRPEAGLAAIFSSGWENLHAVTPVSQGTRFAVPMFFTTQEEPLEKEPLLSFGSDRKARDRAMCQLGLMPSSKEEFELFFNHWPRFFD</sequence>
<evidence type="ECO:0000259" key="4">
    <source>
        <dbReference type="SMART" id="SM00702"/>
    </source>
</evidence>
<dbReference type="InterPro" id="IPR039210">
    <property type="entry name" value="OGFOD3"/>
</dbReference>
<dbReference type="InterPro" id="IPR006620">
    <property type="entry name" value="Pro_4_hyd_alph"/>
</dbReference>
<dbReference type="GO" id="GO:0016705">
    <property type="term" value="F:oxidoreductase activity, acting on paired donors, with incorporation or reduction of molecular oxygen"/>
    <property type="evidence" value="ECO:0007669"/>
    <property type="project" value="InterPro"/>
</dbReference>
<keyword evidence="2" id="KW-0223">Dioxygenase</keyword>
<dbReference type="GO" id="GO:0005506">
    <property type="term" value="F:iron ion binding"/>
    <property type="evidence" value="ECO:0007669"/>
    <property type="project" value="InterPro"/>
</dbReference>
<evidence type="ECO:0000313" key="5">
    <source>
        <dbReference type="EMBL" id="CAD8525470.1"/>
    </source>
</evidence>
<evidence type="ECO:0000256" key="2">
    <source>
        <dbReference type="ARBA" id="ARBA00022964"/>
    </source>
</evidence>
<dbReference type="GO" id="GO:0016020">
    <property type="term" value="C:membrane"/>
    <property type="evidence" value="ECO:0007669"/>
    <property type="project" value="TreeGrafter"/>
</dbReference>
<name>A0A7S0NPV1_9EUKA</name>
<dbReference type="SMART" id="SM00702">
    <property type="entry name" value="P4Hc"/>
    <property type="match status" value="1"/>
</dbReference>
<organism evidence="5">
    <name type="scientific">Calcidiscus leptoporus</name>
    <dbReference type="NCBI Taxonomy" id="127549"/>
    <lineage>
        <taxon>Eukaryota</taxon>
        <taxon>Haptista</taxon>
        <taxon>Haptophyta</taxon>
        <taxon>Prymnesiophyceae</taxon>
        <taxon>Coccolithales</taxon>
        <taxon>Calcidiscaceae</taxon>
        <taxon>Calcidiscus</taxon>
    </lineage>
</organism>
<protein>
    <recommendedName>
        <fullName evidence="4">Prolyl 4-hydroxylase alpha subunit domain-containing protein</fullName>
    </recommendedName>
</protein>